<name>A0A812M904_9DINO</name>
<organism evidence="2 3">
    <name type="scientific">Symbiodinium necroappetens</name>
    <dbReference type="NCBI Taxonomy" id="1628268"/>
    <lineage>
        <taxon>Eukaryota</taxon>
        <taxon>Sar</taxon>
        <taxon>Alveolata</taxon>
        <taxon>Dinophyceae</taxon>
        <taxon>Suessiales</taxon>
        <taxon>Symbiodiniaceae</taxon>
        <taxon>Symbiodinium</taxon>
    </lineage>
</organism>
<keyword evidence="3" id="KW-1185">Reference proteome</keyword>
<accession>A0A812M904</accession>
<dbReference type="EMBL" id="CAJNJA010010558">
    <property type="protein sequence ID" value="CAE7259163.1"/>
    <property type="molecule type" value="Genomic_DNA"/>
</dbReference>
<evidence type="ECO:0000313" key="3">
    <source>
        <dbReference type="Proteomes" id="UP000601435"/>
    </source>
</evidence>
<gene>
    <name evidence="2" type="ORF">SNEC2469_LOCUS5854</name>
</gene>
<dbReference type="AlphaFoldDB" id="A0A812M904"/>
<evidence type="ECO:0000313" key="2">
    <source>
        <dbReference type="EMBL" id="CAE7259163.1"/>
    </source>
</evidence>
<protein>
    <submittedName>
        <fullName evidence="2">Uncharacterized protein</fullName>
    </submittedName>
</protein>
<evidence type="ECO:0000256" key="1">
    <source>
        <dbReference type="SAM" id="MobiDB-lite"/>
    </source>
</evidence>
<comment type="caution">
    <text evidence="2">The sequence shown here is derived from an EMBL/GenBank/DDBJ whole genome shotgun (WGS) entry which is preliminary data.</text>
</comment>
<reference evidence="2" key="1">
    <citation type="submission" date="2021-02" db="EMBL/GenBank/DDBJ databases">
        <authorList>
            <person name="Dougan E. K."/>
            <person name="Rhodes N."/>
            <person name="Thang M."/>
            <person name="Chan C."/>
        </authorList>
    </citation>
    <scope>NUCLEOTIDE SEQUENCE</scope>
</reference>
<dbReference type="Proteomes" id="UP000601435">
    <property type="component" value="Unassembled WGS sequence"/>
</dbReference>
<feature type="region of interest" description="Disordered" evidence="1">
    <location>
        <begin position="18"/>
        <end position="43"/>
    </location>
</feature>
<feature type="region of interest" description="Disordered" evidence="1">
    <location>
        <begin position="146"/>
        <end position="169"/>
    </location>
</feature>
<proteinExistence type="predicted"/>
<sequence length="169" mass="19164">MGCNSSCQVDAWDMPLNNPGDGGSTFHAKHKPTTPRASKVAMRNSSLPHQVEGCESENCVPDFFRVSIPADLREVIKPGPILTEFSEPTEVESSWDMPSMAKRWKDLPANLMLPPDREMHSEHLNRLEKALRVIKRSPDLLRQGVDRKRRESWMAPVGSHELWQEQPTP</sequence>